<evidence type="ECO:0000313" key="2">
    <source>
        <dbReference type="Proteomes" id="UP000597444"/>
    </source>
</evidence>
<keyword evidence="2" id="KW-1185">Reference proteome</keyword>
<protein>
    <submittedName>
        <fullName evidence="1">Uncharacterized protein</fullName>
    </submittedName>
</protein>
<dbReference type="RefSeq" id="WP_220211315.1">
    <property type="nucleotide sequence ID" value="NZ_BNJK01000003.1"/>
</dbReference>
<dbReference type="Proteomes" id="UP000597444">
    <property type="component" value="Unassembled WGS sequence"/>
</dbReference>
<organism evidence="1 2">
    <name type="scientific">Reticulibacter mediterranei</name>
    <dbReference type="NCBI Taxonomy" id="2778369"/>
    <lineage>
        <taxon>Bacteria</taxon>
        <taxon>Bacillati</taxon>
        <taxon>Chloroflexota</taxon>
        <taxon>Ktedonobacteria</taxon>
        <taxon>Ktedonobacterales</taxon>
        <taxon>Reticulibacteraceae</taxon>
        <taxon>Reticulibacter</taxon>
    </lineage>
</organism>
<name>A0A8J3J376_9CHLR</name>
<sequence length="225" mass="25618">MFDSQKIVRLLKSARKIPAEQEAKRQRAWQQFATYLLSGVADQSKTYQYAQRLFMWLCYEDTSNPLSQEVGSLFIFLREHTESVHLLYHYGFWEGMAYQRRTNRLALFVPAQHEKWMTAHIAPCSAIVGKADDGEEEVTIYYEGNLHGYAGVVTYADRAKKAADRLLADYPTSAFAAVPRSALLQVGWFGKTGVTLLDDEHAKGALASWLEVQVIDPQELRFSSQ</sequence>
<gene>
    <name evidence="1" type="ORF">KSF_107740</name>
</gene>
<dbReference type="AlphaFoldDB" id="A0A8J3J376"/>
<reference evidence="1" key="1">
    <citation type="submission" date="2020-10" db="EMBL/GenBank/DDBJ databases">
        <title>Taxonomic study of unclassified bacteria belonging to the class Ktedonobacteria.</title>
        <authorList>
            <person name="Yabe S."/>
            <person name="Wang C.M."/>
            <person name="Zheng Y."/>
            <person name="Sakai Y."/>
            <person name="Cavaletti L."/>
            <person name="Monciardini P."/>
            <person name="Donadio S."/>
        </authorList>
    </citation>
    <scope>NUCLEOTIDE SEQUENCE</scope>
    <source>
        <strain evidence="1">ID150040</strain>
    </source>
</reference>
<comment type="caution">
    <text evidence="1">The sequence shown here is derived from an EMBL/GenBank/DDBJ whole genome shotgun (WGS) entry which is preliminary data.</text>
</comment>
<evidence type="ECO:0000313" key="1">
    <source>
        <dbReference type="EMBL" id="GHP00727.1"/>
    </source>
</evidence>
<dbReference type="EMBL" id="BNJK01000003">
    <property type="protein sequence ID" value="GHP00727.1"/>
    <property type="molecule type" value="Genomic_DNA"/>
</dbReference>
<proteinExistence type="predicted"/>
<accession>A0A8J3J376</accession>